<dbReference type="NCBIfam" id="TIGR03737">
    <property type="entry name" value="PRTRC_B"/>
    <property type="match status" value="1"/>
</dbReference>
<dbReference type="EMBL" id="JAAOMA010000004">
    <property type="protein sequence ID" value="NHR04469.1"/>
    <property type="molecule type" value="Genomic_DNA"/>
</dbReference>
<dbReference type="InterPro" id="IPR032787">
    <property type="entry name" value="Prok-E2_D"/>
</dbReference>
<reference evidence="1 2" key="1">
    <citation type="submission" date="2020-03" db="EMBL/GenBank/DDBJ databases">
        <title>Draft genome sequence of environmentally isolated cultures.</title>
        <authorList>
            <person name="Wilson H.S."/>
            <person name="De Leon M.E."/>
        </authorList>
    </citation>
    <scope>NUCLEOTIDE SEQUENCE [LARGE SCALE GENOMIC DNA]</scope>
    <source>
        <strain evidence="1 2">HSC-31F16</strain>
    </source>
</reference>
<evidence type="ECO:0000313" key="2">
    <source>
        <dbReference type="Proteomes" id="UP001515641"/>
    </source>
</evidence>
<organism evidence="1 2">
    <name type="scientific">Chromobacterium fluminis</name>
    <dbReference type="NCBI Taxonomy" id="3044269"/>
    <lineage>
        <taxon>Bacteria</taxon>
        <taxon>Pseudomonadati</taxon>
        <taxon>Pseudomonadota</taxon>
        <taxon>Betaproteobacteria</taxon>
        <taxon>Neisseriales</taxon>
        <taxon>Chromobacteriaceae</taxon>
        <taxon>Chromobacterium</taxon>
    </lineage>
</organism>
<dbReference type="RefSeq" id="WP_166450985.1">
    <property type="nucleotide sequence ID" value="NZ_JAAOMA010000004.1"/>
</dbReference>
<dbReference type="Pfam" id="PF14460">
    <property type="entry name" value="Prok-E2_D"/>
    <property type="match status" value="1"/>
</dbReference>
<gene>
    <name evidence="1" type="ORF">HA052_04590</name>
</gene>
<name>A0ABX0L4Q9_9NEIS</name>
<protein>
    <submittedName>
        <fullName evidence="1">PRTRC system protein B</fullName>
    </submittedName>
</protein>
<dbReference type="Proteomes" id="UP001515641">
    <property type="component" value="Unassembled WGS sequence"/>
</dbReference>
<comment type="caution">
    <text evidence="1">The sequence shown here is derived from an EMBL/GenBank/DDBJ whole genome shotgun (WGS) entry which is preliminary data.</text>
</comment>
<sequence>MTQPSASVRTALDSVYPDSAIILYRSSHRGPIRFALEHSIQEGQNGIELGAGIPLTMESIAKALHDLAEENGVGSGYLPENVLARSPSQLCWWCPPGRRTLFVRGKDEKQKSFSVSHPGLVFKATPGDLFALAIKGNTRPGPDTECFESPFFNVWKGGRMCQGNVEYPDGTLIERIKSWESSFFDTLFTHSNAFDAVKYDGGLVGLWNDLVTGVIDTIPETVLVPVLKKGGCPLTVASFVD</sequence>
<proteinExistence type="predicted"/>
<keyword evidence="2" id="KW-1185">Reference proteome</keyword>
<dbReference type="InterPro" id="IPR022280">
    <property type="entry name" value="PRTRC_protein-B"/>
</dbReference>
<evidence type="ECO:0000313" key="1">
    <source>
        <dbReference type="EMBL" id="NHR04469.1"/>
    </source>
</evidence>
<accession>A0ABX0L4Q9</accession>